<evidence type="ECO:0000313" key="8">
    <source>
        <dbReference type="Proteomes" id="UP000190162"/>
    </source>
</evidence>
<dbReference type="RefSeq" id="WP_078753147.1">
    <property type="nucleotide sequence ID" value="NZ_FUXU01000038.1"/>
</dbReference>
<dbReference type="Pfam" id="PF07690">
    <property type="entry name" value="MFS_1"/>
    <property type="match status" value="1"/>
</dbReference>
<dbReference type="Gene3D" id="1.20.1250.20">
    <property type="entry name" value="MFS general substrate transporter like domains"/>
    <property type="match status" value="1"/>
</dbReference>
<dbReference type="InterPro" id="IPR020846">
    <property type="entry name" value="MFS_dom"/>
</dbReference>
<keyword evidence="4 5" id="KW-0472">Membrane</keyword>
<feature type="transmembrane region" description="Helical" evidence="5">
    <location>
        <begin position="400"/>
        <end position="418"/>
    </location>
</feature>
<evidence type="ECO:0000256" key="2">
    <source>
        <dbReference type="ARBA" id="ARBA00022692"/>
    </source>
</evidence>
<feature type="transmembrane region" description="Helical" evidence="5">
    <location>
        <begin position="223"/>
        <end position="247"/>
    </location>
</feature>
<dbReference type="PROSITE" id="PS50850">
    <property type="entry name" value="MFS"/>
    <property type="match status" value="1"/>
</dbReference>
<feature type="transmembrane region" description="Helical" evidence="5">
    <location>
        <begin position="167"/>
        <end position="186"/>
    </location>
</feature>
<proteinExistence type="predicted"/>
<feature type="transmembrane region" description="Helical" evidence="5">
    <location>
        <begin position="12"/>
        <end position="30"/>
    </location>
</feature>
<dbReference type="PRINTS" id="PR01036">
    <property type="entry name" value="TCRTETB"/>
</dbReference>
<feature type="transmembrane region" description="Helical" evidence="5">
    <location>
        <begin position="295"/>
        <end position="316"/>
    </location>
</feature>
<keyword evidence="3 5" id="KW-1133">Transmembrane helix</keyword>
<feature type="transmembrane region" description="Helical" evidence="5">
    <location>
        <begin position="355"/>
        <end position="379"/>
    </location>
</feature>
<comment type="subcellular location">
    <subcellularLocation>
        <location evidence="1">Membrane</location>
        <topology evidence="1">Multi-pass membrane protein</topology>
    </subcellularLocation>
</comment>
<gene>
    <name evidence="7" type="ORF">SAMN02745132_02870</name>
</gene>
<evidence type="ECO:0000259" key="6">
    <source>
        <dbReference type="PROSITE" id="PS50850"/>
    </source>
</evidence>
<dbReference type="OrthoDB" id="9807274at2"/>
<keyword evidence="8" id="KW-1185">Reference proteome</keyword>
<feature type="transmembrane region" description="Helical" evidence="5">
    <location>
        <begin position="471"/>
        <end position="493"/>
    </location>
</feature>
<protein>
    <submittedName>
        <fullName evidence="7">Drug resistance transporter, EmrB/QacA subfamily</fullName>
    </submittedName>
</protein>
<dbReference type="SUPFAM" id="SSF103473">
    <property type="entry name" value="MFS general substrate transporter"/>
    <property type="match status" value="1"/>
</dbReference>
<organism evidence="7 8">
    <name type="scientific">Enterovibrio nigricans DSM 22720</name>
    <dbReference type="NCBI Taxonomy" id="1121868"/>
    <lineage>
        <taxon>Bacteria</taxon>
        <taxon>Pseudomonadati</taxon>
        <taxon>Pseudomonadota</taxon>
        <taxon>Gammaproteobacteria</taxon>
        <taxon>Vibrionales</taxon>
        <taxon>Vibrionaceae</taxon>
        <taxon>Enterovibrio</taxon>
    </lineage>
</organism>
<dbReference type="Gene3D" id="1.20.1720.10">
    <property type="entry name" value="Multidrug resistance protein D"/>
    <property type="match status" value="1"/>
</dbReference>
<dbReference type="CDD" id="cd17321">
    <property type="entry name" value="MFS_MMR_MDR_like"/>
    <property type="match status" value="1"/>
</dbReference>
<reference evidence="8" key="1">
    <citation type="submission" date="2017-02" db="EMBL/GenBank/DDBJ databases">
        <authorList>
            <person name="Varghese N."/>
            <person name="Submissions S."/>
        </authorList>
    </citation>
    <scope>NUCLEOTIDE SEQUENCE [LARGE SCALE GENOMIC DNA]</scope>
    <source>
        <strain evidence="8">DSM 22720</strain>
    </source>
</reference>
<dbReference type="PROSITE" id="PS00216">
    <property type="entry name" value="SUGAR_TRANSPORT_1"/>
    <property type="match status" value="1"/>
</dbReference>
<dbReference type="InterPro" id="IPR005829">
    <property type="entry name" value="Sugar_transporter_CS"/>
</dbReference>
<evidence type="ECO:0000256" key="4">
    <source>
        <dbReference type="ARBA" id="ARBA00023136"/>
    </source>
</evidence>
<evidence type="ECO:0000256" key="3">
    <source>
        <dbReference type="ARBA" id="ARBA00022989"/>
    </source>
</evidence>
<sequence length="518" mass="55233">MDVAISFKNKIALATVCLSAVMLGLEITSVPSILPTLKNVLPADFKQLQWIMNAYTIAMCTVLVAMGALADRFGRKRVFVVGVIVFGIASLICGLATSAAVLIAARVLQGLSAAAMLSCQVAILSQQFRSGAERGVAFAWWGVIFGLGLGFGPIVGGAILLVLSWEWIFLIHVLISGITVMLAKFGVEESSDPNAGKIDFWGMVTLSVSVFILVYMITQGYEYGLTSTTGLLLIGVGLVSFSLFVFIEKNVKRPMFDFNAFKIRNFSAALIGACGMNFSFWPFVIYFPIYLQSVLGYDSITTGLTVLALTLPTIVVPPHAEKLLVKRGPSFVIPAGLFTIALGFALIWLVVVTEYASWITLIPGCVLAGTGLGLTNTPVTNTATGSLPPERVGMASGMDFSARMISLAVNIAIMGYVLTKSVEIALSDVIKESVPLFELSRIVNEISAGNLLSGEYYGITSTAAHSALISGFSWVVLYAAIAPLMLGWICAVVSEKHTTSENSCGNNTPCNKDAYTTV</sequence>
<dbReference type="InterPro" id="IPR011701">
    <property type="entry name" value="MFS"/>
</dbReference>
<keyword evidence="2 5" id="KW-0812">Transmembrane</keyword>
<dbReference type="PANTHER" id="PTHR42718">
    <property type="entry name" value="MAJOR FACILITATOR SUPERFAMILY MULTIDRUG TRANSPORTER MFSC"/>
    <property type="match status" value="1"/>
</dbReference>
<feature type="transmembrane region" description="Helical" evidence="5">
    <location>
        <begin position="50"/>
        <end position="70"/>
    </location>
</feature>
<evidence type="ECO:0000256" key="5">
    <source>
        <dbReference type="SAM" id="Phobius"/>
    </source>
</evidence>
<dbReference type="Proteomes" id="UP000190162">
    <property type="component" value="Unassembled WGS sequence"/>
</dbReference>
<feature type="transmembrane region" description="Helical" evidence="5">
    <location>
        <begin position="77"/>
        <end position="97"/>
    </location>
</feature>
<evidence type="ECO:0000256" key="1">
    <source>
        <dbReference type="ARBA" id="ARBA00004141"/>
    </source>
</evidence>
<feature type="transmembrane region" description="Helical" evidence="5">
    <location>
        <begin position="103"/>
        <end position="124"/>
    </location>
</feature>
<feature type="transmembrane region" description="Helical" evidence="5">
    <location>
        <begin position="328"/>
        <end position="349"/>
    </location>
</feature>
<dbReference type="AlphaFoldDB" id="A0A1T4UZF1"/>
<dbReference type="GO" id="GO:0022857">
    <property type="term" value="F:transmembrane transporter activity"/>
    <property type="evidence" value="ECO:0007669"/>
    <property type="project" value="InterPro"/>
</dbReference>
<feature type="transmembrane region" description="Helical" evidence="5">
    <location>
        <begin position="136"/>
        <end position="161"/>
    </location>
</feature>
<feature type="domain" description="Major facilitator superfamily (MFS) profile" evidence="6">
    <location>
        <begin position="12"/>
        <end position="497"/>
    </location>
</feature>
<dbReference type="PANTHER" id="PTHR42718:SF49">
    <property type="entry name" value="EXPORT PROTEIN"/>
    <property type="match status" value="1"/>
</dbReference>
<feature type="transmembrane region" description="Helical" evidence="5">
    <location>
        <begin position="198"/>
        <end position="217"/>
    </location>
</feature>
<feature type="transmembrane region" description="Helical" evidence="5">
    <location>
        <begin position="268"/>
        <end position="289"/>
    </location>
</feature>
<accession>A0A1T4UZF1</accession>
<dbReference type="InterPro" id="IPR036259">
    <property type="entry name" value="MFS_trans_sf"/>
</dbReference>
<name>A0A1T4UZF1_9GAMM</name>
<dbReference type="EMBL" id="FUXU01000038">
    <property type="protein sequence ID" value="SKA58113.1"/>
    <property type="molecule type" value="Genomic_DNA"/>
</dbReference>
<dbReference type="GO" id="GO:0016020">
    <property type="term" value="C:membrane"/>
    <property type="evidence" value="ECO:0007669"/>
    <property type="project" value="UniProtKB-SubCell"/>
</dbReference>
<evidence type="ECO:0000313" key="7">
    <source>
        <dbReference type="EMBL" id="SKA58113.1"/>
    </source>
</evidence>